<feature type="compositionally biased region" description="Low complexity" evidence="1">
    <location>
        <begin position="95"/>
        <end position="104"/>
    </location>
</feature>
<protein>
    <submittedName>
        <fullName evidence="2">Uncharacterized protein</fullName>
    </submittedName>
</protein>
<accession>A0A317SP45</accession>
<evidence type="ECO:0000313" key="2">
    <source>
        <dbReference type="EMBL" id="PWW76088.1"/>
    </source>
</evidence>
<name>A0A317SP45_9PEZI</name>
<feature type="compositionally biased region" description="Basic and acidic residues" evidence="1">
    <location>
        <begin position="275"/>
        <end position="287"/>
    </location>
</feature>
<feature type="region of interest" description="Disordered" evidence="1">
    <location>
        <begin position="81"/>
        <end position="104"/>
    </location>
</feature>
<evidence type="ECO:0000313" key="3">
    <source>
        <dbReference type="Proteomes" id="UP000246991"/>
    </source>
</evidence>
<dbReference type="Proteomes" id="UP000246991">
    <property type="component" value="Unassembled WGS sequence"/>
</dbReference>
<sequence length="401" mass="44194">MGLWPAVHWNALSDNTAIRDTVTGTRIEFSVGEKFRHADAARHPSITLCTIGIRVGMILMELRDKTNVLWSVYRYQFSSAPYDTPRREAPPPPSTGSETTYPPYSTYRSPPHEFISTPAPLPRLKGATFLIPTNSMPLPSIHPTTNCQPDPGPPPPARNSTFVQTPAQSIHTSRTPAISTNFPSICKQKRIGRQQLYRYNIYLLDRAGQSSRGSIGESGPRSRHQGFRLALERPLIAIGVEVNSSLRNCISFTRAKGLSISPLVRCSAPNSPSEHFSKANDRHKEPHPSLTAARSLNDDEKNIGRTGAVEAISPATRGVLDKAQWLGQMVDLTYHNTPQLPSTLSTQAQAPQVHTCTSRSTLRAQTATGYDEAKLTTGKEKWPSDKFSLHSNKGANILTLW</sequence>
<organism evidence="2 3">
    <name type="scientific">Tuber magnatum</name>
    <name type="common">white Piedmont truffle</name>
    <dbReference type="NCBI Taxonomy" id="42249"/>
    <lineage>
        <taxon>Eukaryota</taxon>
        <taxon>Fungi</taxon>
        <taxon>Dikarya</taxon>
        <taxon>Ascomycota</taxon>
        <taxon>Pezizomycotina</taxon>
        <taxon>Pezizomycetes</taxon>
        <taxon>Pezizales</taxon>
        <taxon>Tuberaceae</taxon>
        <taxon>Tuber</taxon>
    </lineage>
</organism>
<proteinExistence type="predicted"/>
<evidence type="ECO:0000256" key="1">
    <source>
        <dbReference type="SAM" id="MobiDB-lite"/>
    </source>
</evidence>
<gene>
    <name evidence="2" type="ORF">C7212DRAFT_363949</name>
</gene>
<dbReference type="EMBL" id="PYWC01000038">
    <property type="protein sequence ID" value="PWW76088.1"/>
    <property type="molecule type" value="Genomic_DNA"/>
</dbReference>
<reference evidence="2 3" key="1">
    <citation type="submission" date="2018-03" db="EMBL/GenBank/DDBJ databases">
        <title>Genomes of Pezizomycetes fungi and the evolution of truffles.</title>
        <authorList>
            <person name="Murat C."/>
            <person name="Payen T."/>
            <person name="Noel B."/>
            <person name="Kuo A."/>
            <person name="Martin F.M."/>
        </authorList>
    </citation>
    <scope>NUCLEOTIDE SEQUENCE [LARGE SCALE GENOMIC DNA]</scope>
    <source>
        <strain evidence="2">091103-1</strain>
    </source>
</reference>
<dbReference type="AlphaFoldDB" id="A0A317SP45"/>
<keyword evidence="3" id="KW-1185">Reference proteome</keyword>
<feature type="region of interest" description="Disordered" evidence="1">
    <location>
        <begin position="270"/>
        <end position="292"/>
    </location>
</feature>
<comment type="caution">
    <text evidence="2">The sequence shown here is derived from an EMBL/GenBank/DDBJ whole genome shotgun (WGS) entry which is preliminary data.</text>
</comment>